<dbReference type="PANTHER" id="PTHR40045:SF1">
    <property type="entry name" value="YQCI_YCGG FAMILY PROTEIN"/>
    <property type="match status" value="1"/>
</dbReference>
<dbReference type="RefSeq" id="WP_020960137.1">
    <property type="nucleotide sequence ID" value="NC_022080.4"/>
</dbReference>
<dbReference type="InterPro" id="IPR014988">
    <property type="entry name" value="Uncharacterised_YqcI/YcgG"/>
</dbReference>
<evidence type="ECO:0000313" key="1">
    <source>
        <dbReference type="EMBL" id="AGT32333.1"/>
    </source>
</evidence>
<dbReference type="HOGENOM" id="CLU_067506_0_0_9"/>
<dbReference type="Pfam" id="PF08892">
    <property type="entry name" value="YqcI_YcgG"/>
    <property type="match status" value="1"/>
</dbReference>
<gene>
    <name evidence="1" type="ORF">M493_10360</name>
</gene>
<dbReference type="AlphaFoldDB" id="S5ZPG3"/>
<accession>S5ZPG3</accession>
<evidence type="ECO:0000313" key="2">
    <source>
        <dbReference type="Proteomes" id="UP000015500"/>
    </source>
</evidence>
<reference evidence="1 2" key="1">
    <citation type="journal article" date="2014" name="Genome Announc.">
        <title>Complete Genome Sequence of the Thermophilic Polychlorinated Biphenyl Degrader Geobacillus sp. Strain JF8 (NBRC 109937).</title>
        <authorList>
            <person name="Shintani M."/>
            <person name="Ohtsubo Y."/>
            <person name="Fukuda K."/>
            <person name="Hosoyama A."/>
            <person name="Ohji S."/>
            <person name="Yamazoe A."/>
            <person name="Fujita N."/>
            <person name="Nagata Y."/>
            <person name="Tsuda M."/>
            <person name="Hatta T."/>
            <person name="Kimbara K."/>
        </authorList>
    </citation>
    <scope>NUCLEOTIDE SEQUENCE [LARGE SCALE GENOMIC DNA]</scope>
    <source>
        <strain evidence="1 2">JF8</strain>
    </source>
</reference>
<protein>
    <recommendedName>
        <fullName evidence="3">YqcI/YcgG family protein</fullName>
    </recommendedName>
</protein>
<dbReference type="PANTHER" id="PTHR40045">
    <property type="entry name" value="YCGG FAMILY PROTEIN"/>
    <property type="match status" value="1"/>
</dbReference>
<dbReference type="KEGG" id="gjf:M493_10360"/>
<keyword evidence="2" id="KW-1185">Reference proteome</keyword>
<dbReference type="Proteomes" id="UP000015500">
    <property type="component" value="Chromosome"/>
</dbReference>
<name>S5ZPG3_GEOG3</name>
<organism evidence="1 2">
    <name type="scientific">Geobacillus genomosp. 3</name>
    <dbReference type="NCBI Taxonomy" id="1921421"/>
    <lineage>
        <taxon>Bacteria</taxon>
        <taxon>Bacillati</taxon>
        <taxon>Bacillota</taxon>
        <taxon>Bacilli</taxon>
        <taxon>Bacillales</taxon>
        <taxon>Anoxybacillaceae</taxon>
        <taxon>Geobacillus</taxon>
    </lineage>
</organism>
<dbReference type="OrthoDB" id="112290at2"/>
<sequence length="247" mass="28764">MVQLFSRQANQEHWLPWQREAMSAFAAKMADRSRLFPCIPAVQAYALDDLRYGFASDPRSETAAQELAALLAEFAETSRQIGNDAALVVFFDTPAELADGYTVAQFEELFWQLLRQTSALDVRGWLDVVPLDPNDPLWEFCFHRERFFMYCATPAHRKRQSRHFPWFMLAATPRWVLEQFYAEPVKAEKIKQRIRERLGRYDTAPVHPDLNSYGNPDNYEWKQYFLRDDETSLPACPFQRASSSNPP</sequence>
<dbReference type="PATRIC" id="fig|1345697.3.peg.2001"/>
<proteinExistence type="predicted"/>
<evidence type="ECO:0008006" key="3">
    <source>
        <dbReference type="Google" id="ProtNLM"/>
    </source>
</evidence>
<dbReference type="EMBL" id="CP006254">
    <property type="protein sequence ID" value="AGT32333.1"/>
    <property type="molecule type" value="Genomic_DNA"/>
</dbReference>
<dbReference type="STRING" id="1921421.M493_10360"/>